<dbReference type="GO" id="GO:2001070">
    <property type="term" value="F:starch binding"/>
    <property type="evidence" value="ECO:0007669"/>
    <property type="project" value="InterPro"/>
</dbReference>
<comment type="similarity">
    <text evidence="4 14">Belongs to the glycosyl hydrolase 31 family.</text>
</comment>
<protein>
    <recommendedName>
        <fullName evidence="17">CBM20 domain-containing protein</fullName>
    </recommendedName>
</protein>
<comment type="function">
    <text evidence="13">Glucosidase involved in the degradation of cellulosic biomass. Has both alpha- and beta-glucosidase activity.</text>
</comment>
<dbReference type="Pfam" id="PF21365">
    <property type="entry name" value="Glyco_hydro_31_3rd"/>
    <property type="match status" value="1"/>
</dbReference>
<keyword evidence="6 16" id="KW-0732">Signal</keyword>
<gene>
    <name evidence="18" type="ORF">P8C59_006806</name>
</gene>
<dbReference type="InterPro" id="IPR000322">
    <property type="entry name" value="Glyco_hydro_31_TIM"/>
</dbReference>
<evidence type="ECO:0000256" key="15">
    <source>
        <dbReference type="SAM" id="MobiDB-lite"/>
    </source>
</evidence>
<evidence type="ECO:0000256" key="1">
    <source>
        <dbReference type="ARBA" id="ARBA00000448"/>
    </source>
</evidence>
<keyword evidence="7 14" id="KW-0378">Hydrolase</keyword>
<dbReference type="InterPro" id="IPR013783">
    <property type="entry name" value="Ig-like_fold"/>
</dbReference>
<feature type="signal peptide" evidence="16">
    <location>
        <begin position="1"/>
        <end position="15"/>
    </location>
</feature>
<dbReference type="Gene3D" id="2.60.40.1180">
    <property type="entry name" value="Golgi alpha-mannosidase II"/>
    <property type="match status" value="2"/>
</dbReference>
<dbReference type="InterPro" id="IPR002044">
    <property type="entry name" value="CBM20"/>
</dbReference>
<evidence type="ECO:0000256" key="13">
    <source>
        <dbReference type="ARBA" id="ARBA00025512"/>
    </source>
</evidence>
<feature type="domain" description="CBM20" evidence="17">
    <location>
        <begin position="474"/>
        <end position="578"/>
    </location>
</feature>
<dbReference type="GO" id="GO:0000272">
    <property type="term" value="P:polysaccharide catabolic process"/>
    <property type="evidence" value="ECO:0007669"/>
    <property type="project" value="UniProtKB-KW"/>
</dbReference>
<evidence type="ECO:0000256" key="12">
    <source>
        <dbReference type="ARBA" id="ARBA00023326"/>
    </source>
</evidence>
<proteinExistence type="inferred from homology"/>
<dbReference type="PANTHER" id="PTHR22762">
    <property type="entry name" value="ALPHA-GLUCOSIDASE"/>
    <property type="match status" value="1"/>
</dbReference>
<sequence>MLSTWFLWATALASASPNQPLLEERSKPLCPGYRATKVQTSPTGLTAQLTLAGPACKAYSTDLENLTLTVEYQTATRLHVIIQDADSQVYQVPSSFLPRPRADGSLHDAAASEIAFDYVASPFSFTVTRRSNGEVLFDTSAAPLVFESQYLRLRTKLPPKPSLYGLAEHTDPFMLNTTNYTRTLWNRDAYQIPRGTNLYGDHPVYFDHRGSKGTHAVFLLNSNGMDVHIDDSHGQFLEYNVIGGVLDFYFLAGPTPVQVAQQYSLVVGQSAMMPYWGLGFHQCRYGMQDVYEVAEVMANYSSAAIPLETMWTDIDYMYLRRIFSLDPVRFPLHLMRQLVDTIHARDQHYVLMVDPAVAYQDYPPFNDGLAAGAFLKNADGSTYQGVVWPGVTAFPDWFSPTTQAYWDTQFDRFFSASTGVDIDALWIDMNEASNFCNYPCTPAADIAATQGDPPIPPDVRLCSPRSVDGFPADFQPCCQASVDFNVRADTYSGEYIFVFGSAVTIGAGKDVYNAVPLNPGEASAWQGVIDMPANSEITYQYVRLESDGSWIFETTNRTIQTGGCGSQVKTSDTITTAEGHHQARLLRSRTVSGSLPRAVGPRAVAPAPGPGNMSGLPGRDLINPYYQIKNEAGGLSDATISTALIHQNGLAEYDTHNLFGAMMSATSRNAMLSRRPTLRPMIITRSTFAGSGRHVGHWLGDNSATWDDYLISISGLLEFGALYQMPMVGSDVCGYALETNERLCARWASLGAFSPFYRNHGAIDSPPHEFYRWGNDSIVAWSARKAIDIRYRLLDYLYTALWVQNQTGTPAVQPMFFVYPEDEQANALAEQYFFGPSVLVAPVTVENSTWTLAYLPQDVFYDFHTGDRVQGAGAWTNLTGVAYDTIPLFYRGGAIVPQRVGGANTTAALRNLNFELVIAPDADGRAAGSLYLDDGVSLEQPRTSFINFTYAAGSLSMDGSFAYDAGDVVIQSVTVLGAPSGSHSIHVGNQHIPLTGPWQGKVGE</sequence>
<dbReference type="PROSITE" id="PS51166">
    <property type="entry name" value="CBM20"/>
    <property type="match status" value="1"/>
</dbReference>
<dbReference type="InterPro" id="IPR013780">
    <property type="entry name" value="Glyco_hydro_b"/>
</dbReference>
<organism evidence="18 19">
    <name type="scientific">Phyllachora maydis</name>
    <dbReference type="NCBI Taxonomy" id="1825666"/>
    <lineage>
        <taxon>Eukaryota</taxon>
        <taxon>Fungi</taxon>
        <taxon>Dikarya</taxon>
        <taxon>Ascomycota</taxon>
        <taxon>Pezizomycotina</taxon>
        <taxon>Sordariomycetes</taxon>
        <taxon>Sordariomycetidae</taxon>
        <taxon>Phyllachorales</taxon>
        <taxon>Phyllachoraceae</taxon>
        <taxon>Phyllachora</taxon>
    </lineage>
</organism>
<dbReference type="InterPro" id="IPR011013">
    <property type="entry name" value="Gal_mutarotase_sf_dom"/>
</dbReference>
<evidence type="ECO:0000256" key="4">
    <source>
        <dbReference type="ARBA" id="ARBA00007806"/>
    </source>
</evidence>
<dbReference type="SUPFAM" id="SSF51011">
    <property type="entry name" value="Glycosyl hydrolase domain"/>
    <property type="match status" value="1"/>
</dbReference>
<dbReference type="Pfam" id="PF00686">
    <property type="entry name" value="CBM_20"/>
    <property type="match status" value="1"/>
</dbReference>
<dbReference type="EMBL" id="JAQQPM010000006">
    <property type="protein sequence ID" value="KAK2072451.1"/>
    <property type="molecule type" value="Genomic_DNA"/>
</dbReference>
<comment type="subcellular location">
    <subcellularLocation>
        <location evidence="3">Secreted</location>
    </subcellularLocation>
</comment>
<evidence type="ECO:0000256" key="11">
    <source>
        <dbReference type="ARBA" id="ARBA00023316"/>
    </source>
</evidence>
<dbReference type="SUPFAM" id="SSF51445">
    <property type="entry name" value="(Trans)glycosidases"/>
    <property type="match status" value="1"/>
</dbReference>
<dbReference type="InterPro" id="IPR017853">
    <property type="entry name" value="GH"/>
</dbReference>
<evidence type="ECO:0000256" key="2">
    <source>
        <dbReference type="ARBA" id="ARBA00001657"/>
    </source>
</evidence>
<feature type="chain" id="PRO_5041951449" description="CBM20 domain-containing protein" evidence="16">
    <location>
        <begin position="16"/>
        <end position="1004"/>
    </location>
</feature>
<dbReference type="AlphaFoldDB" id="A0AAD9MH90"/>
<dbReference type="Pfam" id="PF01055">
    <property type="entry name" value="Glyco_hydro_31_2nd"/>
    <property type="match status" value="1"/>
</dbReference>
<dbReference type="GO" id="GO:0071555">
    <property type="term" value="P:cell wall organization"/>
    <property type="evidence" value="ECO:0007669"/>
    <property type="project" value="UniProtKB-KW"/>
</dbReference>
<evidence type="ECO:0000256" key="5">
    <source>
        <dbReference type="ARBA" id="ARBA00022525"/>
    </source>
</evidence>
<keyword evidence="12" id="KW-0624">Polysaccharide degradation</keyword>
<evidence type="ECO:0000256" key="6">
    <source>
        <dbReference type="ARBA" id="ARBA00022729"/>
    </source>
</evidence>
<evidence type="ECO:0000313" key="18">
    <source>
        <dbReference type="EMBL" id="KAK2072451.1"/>
    </source>
</evidence>
<reference evidence="18" key="1">
    <citation type="journal article" date="2023" name="Mol. Plant Microbe Interact.">
        <title>Elucidating the Obligate Nature and Biological Capacity of an Invasive Fungal Corn Pathogen.</title>
        <authorList>
            <person name="MacCready J.S."/>
            <person name="Roggenkamp E.M."/>
            <person name="Gdanetz K."/>
            <person name="Chilvers M.I."/>
        </authorList>
    </citation>
    <scope>NUCLEOTIDE SEQUENCE</scope>
    <source>
        <strain evidence="18">PM02</strain>
    </source>
</reference>
<accession>A0AAD9MH90</accession>
<evidence type="ECO:0000256" key="14">
    <source>
        <dbReference type="RuleBase" id="RU361185"/>
    </source>
</evidence>
<feature type="compositionally biased region" description="Low complexity" evidence="15">
    <location>
        <begin position="596"/>
        <end position="606"/>
    </location>
</feature>
<dbReference type="GO" id="GO:0005576">
    <property type="term" value="C:extracellular region"/>
    <property type="evidence" value="ECO:0007669"/>
    <property type="project" value="UniProtKB-SubCell"/>
</dbReference>
<evidence type="ECO:0000259" key="17">
    <source>
        <dbReference type="PROSITE" id="PS51166"/>
    </source>
</evidence>
<keyword evidence="5" id="KW-0964">Secreted</keyword>
<keyword evidence="10 14" id="KW-0326">Glycosidase</keyword>
<dbReference type="CDD" id="cd14752">
    <property type="entry name" value="GH31_N"/>
    <property type="match status" value="1"/>
</dbReference>
<evidence type="ECO:0000256" key="16">
    <source>
        <dbReference type="SAM" id="SignalP"/>
    </source>
</evidence>
<feature type="region of interest" description="Disordered" evidence="15">
    <location>
        <begin position="596"/>
        <end position="616"/>
    </location>
</feature>
<dbReference type="SUPFAM" id="SSF74650">
    <property type="entry name" value="Galactose mutarotase-like"/>
    <property type="match status" value="1"/>
</dbReference>
<name>A0AAD9MH90_9PEZI</name>
<dbReference type="InterPro" id="IPR025887">
    <property type="entry name" value="Glyco_hydro_31_N_dom"/>
</dbReference>
<comment type="caution">
    <text evidence="18">The sequence shown here is derived from an EMBL/GenBank/DDBJ whole genome shotgun (WGS) entry which is preliminary data.</text>
</comment>
<dbReference type="PANTHER" id="PTHR22762:SF67">
    <property type="entry name" value="ALPHA_BETA-GLUCOSIDASE AGDC-RELATED"/>
    <property type="match status" value="1"/>
</dbReference>
<dbReference type="Gene3D" id="2.60.40.10">
    <property type="entry name" value="Immunoglobulins"/>
    <property type="match status" value="1"/>
</dbReference>
<evidence type="ECO:0000256" key="10">
    <source>
        <dbReference type="ARBA" id="ARBA00023295"/>
    </source>
</evidence>
<dbReference type="InterPro" id="IPR048395">
    <property type="entry name" value="Glyco_hydro_31_C"/>
</dbReference>
<dbReference type="CDD" id="cd06602">
    <property type="entry name" value="GH31_MGAM_SI_GAA"/>
    <property type="match status" value="1"/>
</dbReference>
<dbReference type="Pfam" id="PF13802">
    <property type="entry name" value="Gal_mutarotas_2"/>
    <property type="match status" value="1"/>
</dbReference>
<dbReference type="Proteomes" id="UP001217918">
    <property type="component" value="Unassembled WGS sequence"/>
</dbReference>
<dbReference type="GO" id="GO:0004558">
    <property type="term" value="F:alpha-1,4-glucosidase activity"/>
    <property type="evidence" value="ECO:0007669"/>
    <property type="project" value="UniProtKB-EC"/>
</dbReference>
<dbReference type="GO" id="GO:0008422">
    <property type="term" value="F:beta-glucosidase activity"/>
    <property type="evidence" value="ECO:0007669"/>
    <property type="project" value="UniProtKB-EC"/>
</dbReference>
<evidence type="ECO:0000256" key="3">
    <source>
        <dbReference type="ARBA" id="ARBA00004613"/>
    </source>
</evidence>
<dbReference type="SUPFAM" id="SSF49452">
    <property type="entry name" value="Starch-binding domain-like"/>
    <property type="match status" value="1"/>
</dbReference>
<keyword evidence="11" id="KW-0961">Cell wall biogenesis/degradation</keyword>
<dbReference type="SMART" id="SM01065">
    <property type="entry name" value="CBM_2"/>
    <property type="match status" value="1"/>
</dbReference>
<keyword evidence="19" id="KW-1185">Reference proteome</keyword>
<evidence type="ECO:0000256" key="8">
    <source>
        <dbReference type="ARBA" id="ARBA00023180"/>
    </source>
</evidence>
<dbReference type="Gene3D" id="2.60.40.1760">
    <property type="entry name" value="glycosyl hydrolase (family 31)"/>
    <property type="match status" value="1"/>
</dbReference>
<dbReference type="Gene3D" id="3.20.20.80">
    <property type="entry name" value="Glycosidases"/>
    <property type="match status" value="2"/>
</dbReference>
<evidence type="ECO:0000256" key="7">
    <source>
        <dbReference type="ARBA" id="ARBA00022801"/>
    </source>
</evidence>
<keyword evidence="9" id="KW-0119">Carbohydrate metabolism</keyword>
<evidence type="ECO:0000256" key="9">
    <source>
        <dbReference type="ARBA" id="ARBA00023277"/>
    </source>
</evidence>
<keyword evidence="8" id="KW-0325">Glycoprotein</keyword>
<dbReference type="InterPro" id="IPR013784">
    <property type="entry name" value="Carb-bd-like_fold"/>
</dbReference>
<comment type="catalytic activity">
    <reaction evidence="2">
        <text>Hydrolysis of terminal, non-reducing (1-&gt;4)-linked alpha-D-glucose residues with release of alpha-D-glucose.</text>
        <dbReference type="EC" id="3.2.1.20"/>
    </reaction>
</comment>
<evidence type="ECO:0000313" key="19">
    <source>
        <dbReference type="Proteomes" id="UP001217918"/>
    </source>
</evidence>
<comment type="catalytic activity">
    <reaction evidence="1">
        <text>Hydrolysis of terminal, non-reducing beta-D-glucosyl residues with release of beta-D-glucose.</text>
        <dbReference type="EC" id="3.2.1.21"/>
    </reaction>
</comment>